<dbReference type="GO" id="GO:0003677">
    <property type="term" value="F:DNA binding"/>
    <property type="evidence" value="ECO:0007669"/>
    <property type="project" value="UniProtKB-KW"/>
</dbReference>
<evidence type="ECO:0000256" key="4">
    <source>
        <dbReference type="ARBA" id="ARBA00023163"/>
    </source>
</evidence>
<evidence type="ECO:0000259" key="7">
    <source>
        <dbReference type="PROSITE" id="PS50888"/>
    </source>
</evidence>
<dbReference type="RefSeq" id="XP_039141739.1">
    <property type="nucleotide sequence ID" value="XM_039285805.1"/>
</dbReference>
<dbReference type="Proteomes" id="UP001515500">
    <property type="component" value="Chromosome 1"/>
</dbReference>
<dbReference type="GO" id="GO:0006879">
    <property type="term" value="P:intracellular iron ion homeostasis"/>
    <property type="evidence" value="ECO:0007669"/>
    <property type="project" value="InterPro"/>
</dbReference>
<reference evidence="9" key="2">
    <citation type="submission" date="2025-08" db="UniProtKB">
        <authorList>
            <consortium name="RefSeq"/>
        </authorList>
    </citation>
    <scope>IDENTIFICATION</scope>
</reference>
<dbReference type="PANTHER" id="PTHR46133">
    <property type="entry name" value="BHLH TRANSCRIPTION FACTOR"/>
    <property type="match status" value="1"/>
</dbReference>
<dbReference type="PANTHER" id="PTHR46133:SF15">
    <property type="entry name" value="BHLH TRANSCRIPTION FACTOR"/>
    <property type="match status" value="1"/>
</dbReference>
<evidence type="ECO:0000256" key="6">
    <source>
        <dbReference type="SAM" id="Coils"/>
    </source>
</evidence>
<gene>
    <name evidence="9" type="primary">LOC120278973</name>
</gene>
<dbReference type="InterPro" id="IPR036638">
    <property type="entry name" value="HLH_DNA-bd_sf"/>
</dbReference>
<proteinExistence type="inferred from homology"/>
<dbReference type="GeneID" id="120278973"/>
<comment type="similarity">
    <text evidence="1">Belongs to the bHLH protein family.</text>
</comment>
<evidence type="ECO:0000313" key="9">
    <source>
        <dbReference type="RefSeq" id="XP_039141739.1"/>
    </source>
</evidence>
<feature type="coiled-coil region" evidence="6">
    <location>
        <begin position="166"/>
        <end position="224"/>
    </location>
</feature>
<name>A0AB40CNY1_DIOCR</name>
<dbReference type="InterPro" id="IPR057075">
    <property type="entry name" value="bHLH_IRO3"/>
</dbReference>
<dbReference type="CDD" id="cd11446">
    <property type="entry name" value="bHLH_AtILR3_like"/>
    <property type="match status" value="1"/>
</dbReference>
<keyword evidence="3" id="KW-0238">DNA-binding</keyword>
<dbReference type="GO" id="GO:0046983">
    <property type="term" value="F:protein dimerization activity"/>
    <property type="evidence" value="ECO:0007669"/>
    <property type="project" value="InterPro"/>
</dbReference>
<reference evidence="8" key="1">
    <citation type="submission" date="2025-05" db="UniProtKB">
        <authorList>
            <consortium name="RefSeq"/>
        </authorList>
    </citation>
    <scope>NUCLEOTIDE SEQUENCE [LARGE SCALE GENOMIC DNA]</scope>
</reference>
<organism evidence="8 9">
    <name type="scientific">Dioscorea cayennensis subsp. rotundata</name>
    <name type="common">White Guinea yam</name>
    <name type="synonym">Dioscorea rotundata</name>
    <dbReference type="NCBI Taxonomy" id="55577"/>
    <lineage>
        <taxon>Eukaryota</taxon>
        <taxon>Viridiplantae</taxon>
        <taxon>Streptophyta</taxon>
        <taxon>Embryophyta</taxon>
        <taxon>Tracheophyta</taxon>
        <taxon>Spermatophyta</taxon>
        <taxon>Magnoliopsida</taxon>
        <taxon>Liliopsida</taxon>
        <taxon>Dioscoreales</taxon>
        <taxon>Dioscoreaceae</taxon>
        <taxon>Dioscorea</taxon>
    </lineage>
</organism>
<dbReference type="SUPFAM" id="SSF47459">
    <property type="entry name" value="HLH, helix-loop-helix DNA-binding domain"/>
    <property type="match status" value="1"/>
</dbReference>
<dbReference type="InterPro" id="IPR011598">
    <property type="entry name" value="bHLH_dom"/>
</dbReference>
<evidence type="ECO:0000313" key="8">
    <source>
        <dbReference type="Proteomes" id="UP001515500"/>
    </source>
</evidence>
<keyword evidence="4" id="KW-0804">Transcription</keyword>
<feature type="domain" description="BHLH" evidence="7">
    <location>
        <begin position="125"/>
        <end position="176"/>
    </location>
</feature>
<dbReference type="InterPro" id="IPR044818">
    <property type="entry name" value="ILR3-like"/>
</dbReference>
<keyword evidence="5" id="KW-0539">Nucleus</keyword>
<dbReference type="SMART" id="SM00353">
    <property type="entry name" value="HLH"/>
    <property type="match status" value="1"/>
</dbReference>
<evidence type="ECO:0000256" key="1">
    <source>
        <dbReference type="ARBA" id="ARBA00005510"/>
    </source>
</evidence>
<evidence type="ECO:0000256" key="5">
    <source>
        <dbReference type="ARBA" id="ARBA00023242"/>
    </source>
</evidence>
<protein>
    <submittedName>
        <fullName evidence="9">Transcription factor ILR3-like isoform X1</fullName>
    </submittedName>
</protein>
<dbReference type="Pfam" id="PF23177">
    <property type="entry name" value="bHLH_IRO3"/>
    <property type="match status" value="1"/>
</dbReference>
<keyword evidence="6" id="KW-0175">Coiled coil</keyword>
<dbReference type="PROSITE" id="PS50888">
    <property type="entry name" value="BHLH"/>
    <property type="match status" value="1"/>
</dbReference>
<dbReference type="GO" id="GO:0003700">
    <property type="term" value="F:DNA-binding transcription factor activity"/>
    <property type="evidence" value="ECO:0007669"/>
    <property type="project" value="InterPro"/>
</dbReference>
<accession>A0AB40CNY1</accession>
<evidence type="ECO:0000256" key="2">
    <source>
        <dbReference type="ARBA" id="ARBA00023015"/>
    </source>
</evidence>
<dbReference type="Gene3D" id="4.10.280.10">
    <property type="entry name" value="Helix-loop-helix DNA-binding domain"/>
    <property type="match status" value="1"/>
</dbReference>
<sequence length="292" mass="32208">MELDRAEDYLIDDSGMGSDGELHRAIEILCELPPTSGVQMGDVYIGDGAIQQMDSSNRLDIGIIYGGPCNLEQTNSGNMGLAYRDACAVEHTNAGTSVDTMLVHGDNVSLEEHNTRKRAMDEDCSRSKSKACREKLRRDKLNDRFLELSSALEPGRPPKSDKTSILSDAACVLEQLKAEAQELKTANEKLQETINDLKAEKNELRDEKTRLKEEKEKLEQQVKSMSMPPVGYMPHPVVIHPYAMAPGFAPGAPSPANKPGSFAAFPSMPMWQWMPSAFVDTTQDAKLWPPNA</sequence>
<keyword evidence="8" id="KW-1185">Reference proteome</keyword>
<dbReference type="AlphaFoldDB" id="A0AB40CNY1"/>
<evidence type="ECO:0000256" key="3">
    <source>
        <dbReference type="ARBA" id="ARBA00023125"/>
    </source>
</evidence>
<keyword evidence="2" id="KW-0805">Transcription regulation</keyword>